<dbReference type="InterPro" id="IPR036705">
    <property type="entry name" value="Ribosyl_crysJ1_sf"/>
</dbReference>
<dbReference type="PANTHER" id="PTHR16222">
    <property type="entry name" value="ADP-RIBOSYLGLYCOHYDROLASE"/>
    <property type="match status" value="1"/>
</dbReference>
<dbReference type="GO" id="GO:0047407">
    <property type="term" value="F:ADP-ribosyl-[dinitrogen reductase] hydrolase activity"/>
    <property type="evidence" value="ECO:0007669"/>
    <property type="project" value="UniProtKB-EC"/>
</dbReference>
<dbReference type="InterPro" id="IPR005502">
    <property type="entry name" value="Ribosyl_crysJ1"/>
</dbReference>
<evidence type="ECO:0000256" key="1">
    <source>
        <dbReference type="PIRSR" id="PIRSR605502-1"/>
    </source>
</evidence>
<evidence type="ECO:0000313" key="3">
    <source>
        <dbReference type="Proteomes" id="UP000425916"/>
    </source>
</evidence>
<dbReference type="InterPro" id="IPR050792">
    <property type="entry name" value="ADP-ribosylglycohydrolase"/>
</dbReference>
<dbReference type="SUPFAM" id="SSF101478">
    <property type="entry name" value="ADP-ribosylglycohydrolase"/>
    <property type="match status" value="1"/>
</dbReference>
<dbReference type="Gene3D" id="1.10.4080.10">
    <property type="entry name" value="ADP-ribosylation/Crystallin J1"/>
    <property type="match status" value="1"/>
</dbReference>
<sequence length="312" mass="34156">MIEPIHRYRGSFLGLAVGDALGTTLEFRSPGSFEPITGMAGGGPFNLKPGQWTDDTSMALCLAESLVERRGFDFIDQMERYLRWYREGYLSSTGRCFDIGNTVRSALERFERTREPYCGSTDPFTAGNGSLMRLAPVPLFYARKPREAVEKAGESSRTTHGAKEAVDACRYMAALIVGAVNGASKEELLSDHYEPVPGLWREAPLAPGVAAVASGSFKRRNPPEIRGTGYVVDTLEAALWAFYHSSSFREGALLAVNLGNDADTTGAVYGQLAGAYYSEDGIPEEWREKIAMRERIVSLAEGLLALAWGYQP</sequence>
<feature type="binding site" evidence="1">
    <location>
        <position position="261"/>
    </location>
    <ligand>
        <name>Mg(2+)</name>
        <dbReference type="ChEBI" id="CHEBI:18420"/>
        <label>1</label>
    </ligand>
</feature>
<dbReference type="EC" id="3.2.2.24" evidence="2"/>
<organism evidence="2 3">
    <name type="scientific">Neomoorella glycerini</name>
    <dbReference type="NCBI Taxonomy" id="55779"/>
    <lineage>
        <taxon>Bacteria</taxon>
        <taxon>Bacillati</taxon>
        <taxon>Bacillota</taxon>
        <taxon>Clostridia</taxon>
        <taxon>Neomoorellales</taxon>
        <taxon>Neomoorellaceae</taxon>
        <taxon>Neomoorella</taxon>
    </lineage>
</organism>
<dbReference type="AlphaFoldDB" id="A0A6I5ZQQ1"/>
<name>A0A6I5ZQQ1_9FIRM</name>
<feature type="binding site" evidence="1">
    <location>
        <position position="53"/>
    </location>
    <ligand>
        <name>Mg(2+)</name>
        <dbReference type="ChEBI" id="CHEBI:18420"/>
        <label>1</label>
    </ligand>
</feature>
<dbReference type="GO" id="GO:0046872">
    <property type="term" value="F:metal ion binding"/>
    <property type="evidence" value="ECO:0007669"/>
    <property type="project" value="UniProtKB-KW"/>
</dbReference>
<accession>A0A6I5ZQQ1</accession>
<keyword evidence="2" id="KW-0326">Glycosidase</keyword>
<keyword evidence="2" id="KW-0378">Hydrolase</keyword>
<gene>
    <name evidence="2" type="primary">draG</name>
    <name evidence="2" type="ORF">MGLY_16750</name>
</gene>
<dbReference type="Pfam" id="PF03747">
    <property type="entry name" value="ADP_ribosyl_GH"/>
    <property type="match status" value="1"/>
</dbReference>
<dbReference type="EMBL" id="CP046244">
    <property type="protein sequence ID" value="QGP92302.1"/>
    <property type="molecule type" value="Genomic_DNA"/>
</dbReference>
<proteinExistence type="predicted"/>
<protein>
    <submittedName>
        <fullName evidence="2">ADP-ribosyl-[dinitrogen reductase] glycohydrolase</fullName>
        <ecNumber evidence="2">3.2.2.24</ecNumber>
    </submittedName>
</protein>
<dbReference type="Proteomes" id="UP000425916">
    <property type="component" value="Chromosome"/>
</dbReference>
<reference evidence="2 3" key="1">
    <citation type="submission" date="2019-11" db="EMBL/GenBank/DDBJ databases">
        <title>Genome sequence of Moorella glycerini DSM11254.</title>
        <authorList>
            <person name="Poehlein A."/>
            <person name="Boeer T."/>
            <person name="Daniel R."/>
        </authorList>
    </citation>
    <scope>NUCLEOTIDE SEQUENCE [LARGE SCALE GENOMIC DNA]</scope>
    <source>
        <strain evidence="2 3">DSM 11254</strain>
    </source>
</reference>
<keyword evidence="3" id="KW-1185">Reference proteome</keyword>
<keyword evidence="1" id="KW-0460">Magnesium</keyword>
<feature type="binding site" evidence="1">
    <location>
        <position position="54"/>
    </location>
    <ligand>
        <name>Mg(2+)</name>
        <dbReference type="ChEBI" id="CHEBI:18420"/>
        <label>1</label>
    </ligand>
</feature>
<keyword evidence="1" id="KW-0479">Metal-binding</keyword>
<evidence type="ECO:0000313" key="2">
    <source>
        <dbReference type="EMBL" id="QGP92302.1"/>
    </source>
</evidence>
<feature type="binding site" evidence="1">
    <location>
        <position position="264"/>
    </location>
    <ligand>
        <name>Mg(2+)</name>
        <dbReference type="ChEBI" id="CHEBI:18420"/>
        <label>1</label>
    </ligand>
</feature>
<feature type="binding site" evidence="1">
    <location>
        <position position="55"/>
    </location>
    <ligand>
        <name>Mg(2+)</name>
        <dbReference type="ChEBI" id="CHEBI:18420"/>
        <label>1</label>
    </ligand>
</feature>
<feature type="binding site" evidence="1">
    <location>
        <position position="263"/>
    </location>
    <ligand>
        <name>Mg(2+)</name>
        <dbReference type="ChEBI" id="CHEBI:18420"/>
        <label>1</label>
    </ligand>
</feature>
<dbReference type="PANTHER" id="PTHR16222:SF12">
    <property type="entry name" value="ADP-RIBOSYLGLYCOHYDROLASE-RELATED"/>
    <property type="match status" value="1"/>
</dbReference>
<comment type="cofactor">
    <cofactor evidence="1">
        <name>Mg(2+)</name>
        <dbReference type="ChEBI" id="CHEBI:18420"/>
    </cofactor>
    <text evidence="1">Binds 2 magnesium ions per subunit.</text>
</comment>